<evidence type="ECO:0000313" key="3">
    <source>
        <dbReference type="Proteomes" id="UP000005270"/>
    </source>
</evidence>
<reference evidence="2 3" key="1">
    <citation type="journal article" date="2012" name="J. Bacteriol.">
        <title>Complete genome sequence of the hyperthermophilic cellulolytic Crenarchaeon 'Thermogladius cellulolyticus' 1633.</title>
        <authorList>
            <person name="Mardanov A.V."/>
            <person name="Kochetkova T.V."/>
            <person name="Beletsky A.V."/>
            <person name="Bonch-Osmolovskaya E.A."/>
            <person name="Ravin N.V."/>
            <person name="Skryabin K.G."/>
        </authorList>
    </citation>
    <scope>NUCLEOTIDE SEQUENCE [LARGE SCALE GENOMIC DNA]</scope>
    <source>
        <strain evidence="3">DSM 22663 / VKM B-2946 / 1633</strain>
    </source>
</reference>
<feature type="transmembrane region" description="Helical" evidence="1">
    <location>
        <begin position="6"/>
        <end position="28"/>
    </location>
</feature>
<keyword evidence="3" id="KW-1185">Reference proteome</keyword>
<organism evidence="2 3">
    <name type="scientific">Thermogladius calderae (strain DSM 22663 / VKM B-2946 / 1633)</name>
    <dbReference type="NCBI Taxonomy" id="1184251"/>
    <lineage>
        <taxon>Archaea</taxon>
        <taxon>Thermoproteota</taxon>
        <taxon>Thermoprotei</taxon>
        <taxon>Desulfurococcales</taxon>
        <taxon>Desulfurococcaceae</taxon>
        <taxon>Thermogladius</taxon>
    </lineage>
</organism>
<sequence length="38" mass="4040">MDTLSGFITALIVSALFLLAGYIAELAVKKASSRRNVV</sequence>
<keyword evidence="1" id="KW-0812">Transmembrane</keyword>
<keyword evidence="1" id="KW-1133">Transmembrane helix</keyword>
<gene>
    <name evidence="2" type="ordered locus">TCELL_1381</name>
</gene>
<proteinExistence type="predicted"/>
<accession>I3TGB5</accession>
<dbReference type="Proteomes" id="UP000005270">
    <property type="component" value="Chromosome"/>
</dbReference>
<name>I3TGB5_THEC1</name>
<dbReference type="KEGG" id="thg:TCELL_1381"/>
<evidence type="ECO:0000256" key="1">
    <source>
        <dbReference type="SAM" id="Phobius"/>
    </source>
</evidence>
<evidence type="ECO:0000313" key="2">
    <source>
        <dbReference type="EMBL" id="AFK51803.1"/>
    </source>
</evidence>
<dbReference type="AlphaFoldDB" id="I3TGB5"/>
<dbReference type="InParanoid" id="I3TGB5"/>
<dbReference type="STRING" id="1184251.TCELL_1381"/>
<keyword evidence="1" id="KW-0472">Membrane</keyword>
<dbReference type="HOGENOM" id="CLU_3323178_0_0_2"/>
<dbReference type="EMBL" id="CP003531">
    <property type="protein sequence ID" value="AFK51803.1"/>
    <property type="molecule type" value="Genomic_DNA"/>
</dbReference>
<protein>
    <submittedName>
        <fullName evidence="2">Uncharacterized protein</fullName>
    </submittedName>
</protein>